<dbReference type="AlphaFoldDB" id="A0A1B1DVB9"/>
<proteinExistence type="predicted"/>
<accession>A0A1B1DVB9</accession>
<dbReference type="GeneID" id="30907969"/>
<dbReference type="Gene3D" id="3.90.190.10">
    <property type="entry name" value="Protein tyrosine phosphatase superfamily"/>
    <property type="match status" value="1"/>
</dbReference>
<evidence type="ECO:0000313" key="2">
    <source>
        <dbReference type="Proteomes" id="UP000092716"/>
    </source>
</evidence>
<name>A0A1B1DVB9_9APIC</name>
<evidence type="ECO:0000313" key="1">
    <source>
        <dbReference type="EMBL" id="ANQ06684.1"/>
    </source>
</evidence>
<dbReference type="Proteomes" id="UP000092716">
    <property type="component" value="Chromosome 5"/>
</dbReference>
<organism evidence="1 2">
    <name type="scientific">Plasmodium coatneyi</name>
    <dbReference type="NCBI Taxonomy" id="208452"/>
    <lineage>
        <taxon>Eukaryota</taxon>
        <taxon>Sar</taxon>
        <taxon>Alveolata</taxon>
        <taxon>Apicomplexa</taxon>
        <taxon>Aconoidasida</taxon>
        <taxon>Haemosporida</taxon>
        <taxon>Plasmodiidae</taxon>
        <taxon>Plasmodium</taxon>
    </lineage>
</organism>
<dbReference type="RefSeq" id="XP_019913379.1">
    <property type="nucleotide sequence ID" value="XM_020058052.1"/>
</dbReference>
<reference evidence="2" key="1">
    <citation type="submission" date="2016-06" db="EMBL/GenBank/DDBJ databases">
        <title>First high quality genome sequence of Plasmodium coatneyi using continuous long reads from single molecule, real-time sequencing.</title>
        <authorList>
            <person name="Chien J.-T."/>
            <person name="Pakala S.B."/>
            <person name="Geraldo J.A."/>
            <person name="Lapp S.A."/>
            <person name="Barnwell J.W."/>
            <person name="Kissinger J.C."/>
            <person name="Galinski M.R."/>
            <person name="Humphrey J.C."/>
        </authorList>
    </citation>
    <scope>NUCLEOTIDE SEQUENCE [LARGE SCALE GENOMIC DNA]</scope>
    <source>
        <strain evidence="2">Hackeri</strain>
    </source>
</reference>
<dbReference type="SUPFAM" id="SSF52799">
    <property type="entry name" value="(Phosphotyrosine protein) phosphatases II"/>
    <property type="match status" value="1"/>
</dbReference>
<keyword evidence="2" id="KW-1185">Reference proteome</keyword>
<dbReference type="EMBL" id="CP016243">
    <property type="protein sequence ID" value="ANQ06684.1"/>
    <property type="molecule type" value="Genomic_DNA"/>
</dbReference>
<dbReference type="InterPro" id="IPR029021">
    <property type="entry name" value="Prot-tyrosine_phosphatase-like"/>
</dbReference>
<dbReference type="OrthoDB" id="2017893at2759"/>
<dbReference type="KEGG" id="pcot:PCOAH_00012430"/>
<sequence length="225" mass="26271">MGTLEETHLRQLPVGLPAMEAKQANDQANDQDKEPGEAYRRGLREIITRVYVGDYEDSKNILLLGSIGITHIIIVRCNEEYQMARIIYPHKFEYYIIDLEGNYNFTHCTHLKFLLDEILFENSENRVFIHSYISLEKILSLLVFYIATTLNLDVEDVLAYVKRIVPDFSMGTGESDNMYYFTKRHMLTYYPGCKKKKNLTDKKKEYTSYLDVRDKKGSLQVAPKE</sequence>
<protein>
    <submittedName>
        <fullName evidence="1">Uncharacterized protein</fullName>
    </submittedName>
</protein>
<gene>
    <name evidence="1" type="ORF">PCOAH_00012430</name>
</gene>
<dbReference type="VEuPathDB" id="PlasmoDB:PCOAH_00012430"/>